<dbReference type="GO" id="GO:0005975">
    <property type="term" value="P:carbohydrate metabolic process"/>
    <property type="evidence" value="ECO:0007669"/>
    <property type="project" value="InterPro"/>
</dbReference>
<proteinExistence type="predicted"/>
<name>A0A6I4UFX6_9SPHN</name>
<dbReference type="SUPFAM" id="SSF88713">
    <property type="entry name" value="Glycoside hydrolase/deacetylase"/>
    <property type="match status" value="1"/>
</dbReference>
<accession>A0A6I4UFX6</accession>
<dbReference type="AlphaFoldDB" id="A0A6I4UFX6"/>
<reference evidence="1 4" key="2">
    <citation type="submission" date="2020-08" db="EMBL/GenBank/DDBJ databases">
        <title>Genomic Encyclopedia of Type Strains, Phase IV (KMG-IV): sequencing the most valuable type-strain genomes for metagenomic binning, comparative biology and taxonomic classification.</title>
        <authorList>
            <person name="Goeker M."/>
        </authorList>
    </citation>
    <scope>NUCLEOTIDE SEQUENCE [LARGE SCALE GENOMIC DNA]</scope>
    <source>
        <strain evidence="1 4">DSM 8510</strain>
    </source>
</reference>
<sequence>MTRVFITIDTEYSSGLYSGPGAADRADNFARSIACNTPQGPAGVAHKLDLLARHGQKAVFFVDPMPALVWGVAAIEDIVAPIIAAGQDVQLHCHTEWLGLAGDANLLASKRSGQNLADFPLEEQCQILDYARTTLMAAGAPAPVAFRAGNYGANDDTLRALASLGIAYDTSHCPAMVGQSACRIGLGPDVHNPLEHMGVIEVPVGSIGAMGGGQRHAQITALSLGEMLAAIRHAAASGQETFTLVSHSFELINRRKLAANRVVRHRFTGLVKALEAMPGVTTGTYADSPPSVRAHMRASQPLPANAMRTGRRMAEQFVSNALYGAL</sequence>
<evidence type="ECO:0000313" key="4">
    <source>
        <dbReference type="Proteomes" id="UP000548685"/>
    </source>
</evidence>
<dbReference type="OrthoDB" id="7419255at2"/>
<dbReference type="Proteomes" id="UP000430021">
    <property type="component" value="Unassembled WGS sequence"/>
</dbReference>
<dbReference type="EMBL" id="JACICE010000001">
    <property type="protein sequence ID" value="MBB3774312.1"/>
    <property type="molecule type" value="Genomic_DNA"/>
</dbReference>
<dbReference type="Proteomes" id="UP000548685">
    <property type="component" value="Unassembled WGS sequence"/>
</dbReference>
<organism evidence="2 3">
    <name type="scientific">Erythrobacter ramosus</name>
    <dbReference type="NCBI Taxonomy" id="35811"/>
    <lineage>
        <taxon>Bacteria</taxon>
        <taxon>Pseudomonadati</taxon>
        <taxon>Pseudomonadota</taxon>
        <taxon>Alphaproteobacteria</taxon>
        <taxon>Sphingomonadales</taxon>
        <taxon>Erythrobacteraceae</taxon>
        <taxon>Erythrobacter/Porphyrobacter group</taxon>
        <taxon>Erythrobacter</taxon>
    </lineage>
</organism>
<dbReference type="EMBL" id="WTYB01000001">
    <property type="protein sequence ID" value="MXP38031.1"/>
    <property type="molecule type" value="Genomic_DNA"/>
</dbReference>
<evidence type="ECO:0000313" key="2">
    <source>
        <dbReference type="EMBL" id="MXP38031.1"/>
    </source>
</evidence>
<dbReference type="InterPro" id="IPR011330">
    <property type="entry name" value="Glyco_hydro/deAcase_b/a-brl"/>
</dbReference>
<protein>
    <submittedName>
        <fullName evidence="2">Polysaccharide deacetylase family protein</fullName>
    </submittedName>
</protein>
<evidence type="ECO:0000313" key="3">
    <source>
        <dbReference type="Proteomes" id="UP000430021"/>
    </source>
</evidence>
<dbReference type="RefSeq" id="WP_160760109.1">
    <property type="nucleotide sequence ID" value="NZ_BAAADZ010000002.1"/>
</dbReference>
<gene>
    <name evidence="1" type="ORF">FHS52_000255</name>
    <name evidence="2" type="ORF">GRI59_05305</name>
</gene>
<comment type="caution">
    <text evidence="2">The sequence shown here is derived from an EMBL/GenBank/DDBJ whole genome shotgun (WGS) entry which is preliminary data.</text>
</comment>
<keyword evidence="4" id="KW-1185">Reference proteome</keyword>
<reference evidence="2 3" key="1">
    <citation type="submission" date="2019-12" db="EMBL/GenBank/DDBJ databases">
        <title>Genomic-based taxomic classification of the family Erythrobacteraceae.</title>
        <authorList>
            <person name="Xu L."/>
        </authorList>
    </citation>
    <scope>NUCLEOTIDE SEQUENCE [LARGE SCALE GENOMIC DNA]</scope>
    <source>
        <strain evidence="2 3">JCM 10282</strain>
    </source>
</reference>
<evidence type="ECO:0000313" key="1">
    <source>
        <dbReference type="EMBL" id="MBB3774312.1"/>
    </source>
</evidence>
<dbReference type="Gene3D" id="3.20.20.370">
    <property type="entry name" value="Glycoside hydrolase/deacetylase"/>
    <property type="match status" value="1"/>
</dbReference>
<dbReference type="CDD" id="cd10933">
    <property type="entry name" value="CE4_u9"/>
    <property type="match status" value="1"/>
</dbReference>